<accession>A0A8E0RLH7</accession>
<dbReference type="AlphaFoldDB" id="A0A8E0RLH7"/>
<organism evidence="2 3">
    <name type="scientific">Fasciolopsis buskii</name>
    <dbReference type="NCBI Taxonomy" id="27845"/>
    <lineage>
        <taxon>Eukaryota</taxon>
        <taxon>Metazoa</taxon>
        <taxon>Spiralia</taxon>
        <taxon>Lophotrochozoa</taxon>
        <taxon>Platyhelminthes</taxon>
        <taxon>Trematoda</taxon>
        <taxon>Digenea</taxon>
        <taxon>Plagiorchiida</taxon>
        <taxon>Echinostomata</taxon>
        <taxon>Echinostomatoidea</taxon>
        <taxon>Fasciolidae</taxon>
        <taxon>Fasciolopsis</taxon>
    </lineage>
</organism>
<keyword evidence="1" id="KW-0472">Membrane</keyword>
<keyword evidence="1" id="KW-0812">Transmembrane</keyword>
<sequence>MTTPLAIARQQCFNLEEELAFCARKHKVQMPKNLLYGYSFGYGSLNDTEYMCRTRWHILVFQCMRKRSEEVCRNTEEERFRQLIWSISLETKKFERAANYICHEHNLGILREHRFKCLSVKEKEAEHCTIHKSDTVREVVTALQNQSNRIPSGSTEYYTIIKKTLTQYECKTLQTKLECLYTVLHKACPPNAVRLIMNYFKETLPDDCSFSYENRLLEYLGSNSVLPLFGKKLVSPIIHSSSFSSSPSFSSVNVQTMQDNVRFRKSTSSLKNASLPNIFFLSYSILTLLIVMFMLQ</sequence>
<feature type="transmembrane region" description="Helical" evidence="1">
    <location>
        <begin position="275"/>
        <end position="295"/>
    </location>
</feature>
<proteinExistence type="predicted"/>
<dbReference type="Proteomes" id="UP000728185">
    <property type="component" value="Unassembled WGS sequence"/>
</dbReference>
<evidence type="ECO:0000313" key="3">
    <source>
        <dbReference type="Proteomes" id="UP000728185"/>
    </source>
</evidence>
<comment type="caution">
    <text evidence="2">The sequence shown here is derived from an EMBL/GenBank/DDBJ whole genome shotgun (WGS) entry which is preliminary data.</text>
</comment>
<dbReference type="OrthoDB" id="6258785at2759"/>
<evidence type="ECO:0000313" key="2">
    <source>
        <dbReference type="EMBL" id="KAA0185403.1"/>
    </source>
</evidence>
<keyword evidence="1" id="KW-1133">Transmembrane helix</keyword>
<keyword evidence="3" id="KW-1185">Reference proteome</keyword>
<protein>
    <submittedName>
        <fullName evidence="2">Uncharacterized protein</fullName>
    </submittedName>
</protein>
<gene>
    <name evidence="2" type="ORF">FBUS_06550</name>
</gene>
<dbReference type="EMBL" id="LUCM01010487">
    <property type="protein sequence ID" value="KAA0185403.1"/>
    <property type="molecule type" value="Genomic_DNA"/>
</dbReference>
<name>A0A8E0RLH7_9TREM</name>
<reference evidence="2" key="1">
    <citation type="submission" date="2019-05" db="EMBL/GenBank/DDBJ databases">
        <title>Annotation for the trematode Fasciolopsis buski.</title>
        <authorList>
            <person name="Choi Y.-J."/>
        </authorList>
    </citation>
    <scope>NUCLEOTIDE SEQUENCE</scope>
    <source>
        <strain evidence="2">HT</strain>
        <tissue evidence="2">Whole worm</tissue>
    </source>
</reference>
<evidence type="ECO:0000256" key="1">
    <source>
        <dbReference type="SAM" id="Phobius"/>
    </source>
</evidence>